<dbReference type="Pfam" id="PF07045">
    <property type="entry name" value="DUF1330"/>
    <property type="match status" value="1"/>
</dbReference>
<gene>
    <name evidence="2" type="ORF">AWB68_01971</name>
</gene>
<dbReference type="Proteomes" id="UP000054770">
    <property type="component" value="Unassembled WGS sequence"/>
</dbReference>
<evidence type="ECO:0000313" key="3">
    <source>
        <dbReference type="Proteomes" id="UP000054770"/>
    </source>
</evidence>
<name>A0A158HFT1_9BURK</name>
<feature type="domain" description="DUF1330" evidence="1">
    <location>
        <begin position="29"/>
        <end position="76"/>
    </location>
</feature>
<proteinExistence type="predicted"/>
<organism evidence="2 3">
    <name type="scientific">Caballeronia choica</name>
    <dbReference type="NCBI Taxonomy" id="326476"/>
    <lineage>
        <taxon>Bacteria</taxon>
        <taxon>Pseudomonadati</taxon>
        <taxon>Pseudomonadota</taxon>
        <taxon>Betaproteobacteria</taxon>
        <taxon>Burkholderiales</taxon>
        <taxon>Burkholderiaceae</taxon>
        <taxon>Caballeronia</taxon>
    </lineage>
</organism>
<dbReference type="RefSeq" id="WP_087644230.1">
    <property type="nucleotide sequence ID" value="NZ_FCON02000016.1"/>
</dbReference>
<protein>
    <recommendedName>
        <fullName evidence="1">DUF1330 domain-containing protein</fullName>
    </recommendedName>
</protein>
<evidence type="ECO:0000313" key="2">
    <source>
        <dbReference type="EMBL" id="SAL43204.1"/>
    </source>
</evidence>
<dbReference type="AlphaFoldDB" id="A0A158HFT1"/>
<dbReference type="SUPFAM" id="SSF54909">
    <property type="entry name" value="Dimeric alpha+beta barrel"/>
    <property type="match status" value="1"/>
</dbReference>
<evidence type="ECO:0000259" key="1">
    <source>
        <dbReference type="Pfam" id="PF07045"/>
    </source>
</evidence>
<dbReference type="InterPro" id="IPR011008">
    <property type="entry name" value="Dimeric_a/b-barrel"/>
</dbReference>
<dbReference type="Gene3D" id="3.30.70.100">
    <property type="match status" value="1"/>
</dbReference>
<dbReference type="OrthoDB" id="516779at2"/>
<dbReference type="InterPro" id="IPR010753">
    <property type="entry name" value="DUF1330"/>
</dbReference>
<dbReference type="EMBL" id="FCON02000016">
    <property type="protein sequence ID" value="SAL43204.1"/>
    <property type="molecule type" value="Genomic_DNA"/>
</dbReference>
<keyword evidence="3" id="KW-1185">Reference proteome</keyword>
<sequence>MAKGCIIANVEMTNPDQHAAYRALSETQGISRARTVVIEFPSSDAAKTFYHSAEYEIARNERAYAAQMNLMVVEGV</sequence>
<accession>A0A158HFT1</accession>
<comment type="caution">
    <text evidence="2">The sequence shown here is derived from an EMBL/GenBank/DDBJ whole genome shotgun (WGS) entry which is preliminary data.</text>
</comment>
<reference evidence="2" key="1">
    <citation type="submission" date="2016-01" db="EMBL/GenBank/DDBJ databases">
        <authorList>
            <person name="Peeters C."/>
        </authorList>
    </citation>
    <scope>NUCLEOTIDE SEQUENCE [LARGE SCALE GENOMIC DNA]</scope>
    <source>
        <strain evidence="2">LMG 22940</strain>
    </source>
</reference>